<gene>
    <name evidence="3" type="ORF">SAMN04488075_2871</name>
</gene>
<evidence type="ECO:0000313" key="4">
    <source>
        <dbReference type="Proteomes" id="UP000199125"/>
    </source>
</evidence>
<dbReference type="Proteomes" id="UP000199125">
    <property type="component" value="Unassembled WGS sequence"/>
</dbReference>
<name>A0A1H6NB73_9RHOB</name>
<sequence length="832" mass="84687">MTSSVIGALRVNLGLDGSKFQGGLSKSEKALVGFSGRLTKMAAGLGATLGAAFTARAIGQAADQWSDLSSRVGNAVGSMDRAPEVMQRIQQMARQSYSELSLTTDAFAANSQALKDLGYDTQQQLDYTEALNNALVIGGAKGQHAAQVQDVLSKAMATNKLSGDGLNTVLARGGRVAQALADELGTNVSGLRDLGKQGKITGDVIARALLVRMQELRDEAEEMPATISDGVTLIRNSMVALVGTFDLTTGASGVLATALVGVADGLDVATTWISKNGDTIISVMNQMVGVASAAAAVFATRYAVSVGTTAVTAMRQAISQAMALEMALGATSRASALAGAASKALAGALGVLRGAVMSLGIPALVVGVGMAVGKFLDLSRAAGGFGNAFSLVMAAAKEEWARWSAKLQAAGAEFRAFGDGIKASIADAMAVTVERVVWGVNRYVGAYRGALEAIKAIWGILPDAIGDLVYQAANATIKGIEAMLKGAAGLIDKFTNSIAGSALGEKLGLSGTNIAGSINFRGLTNVYVGGMKKVGEAAAGAFKEGFETDIFSADGVAGSLRDMADEYRESADVWKGIAGVWSGIGAQPNEAWGAVKELVAGLGNAASSTADDVADLSGALEGVGGSGSGKGGGSGGRAASALDKAAKGMRGLADEAKNAQRQAKEWADQVTDAVMGVIAGTTSIKQAFASMLQDMASKLMSSGLASFFGSMFSPVRGMDSLSTALRGALSGTPRFATGGHHVGGLRIVGERGPELEATGPARYFTAAQTQQMLAGGGGGGAMGIHITASFDETGNLYVKEVAQREAASMGAEINRALPARVQQINANPRRRP</sequence>
<dbReference type="Pfam" id="PF20155">
    <property type="entry name" value="TMP_3"/>
    <property type="match status" value="1"/>
</dbReference>
<keyword evidence="1" id="KW-0175">Coiled coil</keyword>
<dbReference type="RefSeq" id="WP_143042852.1">
    <property type="nucleotide sequence ID" value="NZ_FNXG01000006.1"/>
</dbReference>
<feature type="coiled-coil region" evidence="1">
    <location>
        <begin position="642"/>
        <end position="669"/>
    </location>
</feature>
<dbReference type="EMBL" id="FNXG01000006">
    <property type="protein sequence ID" value="SEI10122.1"/>
    <property type="molecule type" value="Genomic_DNA"/>
</dbReference>
<dbReference type="AlphaFoldDB" id="A0A1H6NB73"/>
<proteinExistence type="predicted"/>
<dbReference type="STRING" id="65735.SAMN04488075_2871"/>
<organism evidence="3 4">
    <name type="scientific">Paracoccus alkenifer</name>
    <dbReference type="NCBI Taxonomy" id="65735"/>
    <lineage>
        <taxon>Bacteria</taxon>
        <taxon>Pseudomonadati</taxon>
        <taxon>Pseudomonadota</taxon>
        <taxon>Alphaproteobacteria</taxon>
        <taxon>Rhodobacterales</taxon>
        <taxon>Paracoccaceae</taxon>
        <taxon>Paracoccus</taxon>
    </lineage>
</organism>
<accession>A0A1H6NB73</accession>
<dbReference type="OrthoDB" id="7311517at2"/>
<keyword evidence="4" id="KW-1185">Reference proteome</keyword>
<evidence type="ECO:0000256" key="1">
    <source>
        <dbReference type="SAM" id="Coils"/>
    </source>
</evidence>
<evidence type="ECO:0000259" key="2">
    <source>
        <dbReference type="Pfam" id="PF20155"/>
    </source>
</evidence>
<evidence type="ECO:0000313" key="3">
    <source>
        <dbReference type="EMBL" id="SEI10122.1"/>
    </source>
</evidence>
<reference evidence="4" key="1">
    <citation type="submission" date="2016-10" db="EMBL/GenBank/DDBJ databases">
        <authorList>
            <person name="Varghese N."/>
            <person name="Submissions S."/>
        </authorList>
    </citation>
    <scope>NUCLEOTIDE SEQUENCE [LARGE SCALE GENOMIC DNA]</scope>
    <source>
        <strain evidence="4">DSM 11593</strain>
    </source>
</reference>
<protein>
    <submittedName>
        <fullName evidence="3">Tape measure domain-containing protein</fullName>
    </submittedName>
</protein>
<dbReference type="InterPro" id="IPR013491">
    <property type="entry name" value="Tape_meas_N"/>
</dbReference>
<feature type="domain" description="Tape measure protein N-terminal" evidence="2">
    <location>
        <begin position="57"/>
        <end position="246"/>
    </location>
</feature>
<dbReference type="NCBIfam" id="TIGR02675">
    <property type="entry name" value="tape_meas_nterm"/>
    <property type="match status" value="1"/>
</dbReference>